<organism evidence="2 3">
    <name type="scientific">Camellia sinensis</name>
    <name type="common">Tea plant</name>
    <name type="synonym">Thea sinensis</name>
    <dbReference type="NCBI Taxonomy" id="4442"/>
    <lineage>
        <taxon>Eukaryota</taxon>
        <taxon>Viridiplantae</taxon>
        <taxon>Streptophyta</taxon>
        <taxon>Embryophyta</taxon>
        <taxon>Tracheophyta</taxon>
        <taxon>Spermatophyta</taxon>
        <taxon>Magnoliopsida</taxon>
        <taxon>eudicotyledons</taxon>
        <taxon>Gunneridae</taxon>
        <taxon>Pentapetalae</taxon>
        <taxon>asterids</taxon>
        <taxon>Ericales</taxon>
        <taxon>Theaceae</taxon>
        <taxon>Camellia</taxon>
    </lineage>
</organism>
<reference evidence="2 3" key="2">
    <citation type="submission" date="2020-07" db="EMBL/GenBank/DDBJ databases">
        <title>Genome assembly of wild tea tree DASZ reveals pedigree and selection history of tea varieties.</title>
        <authorList>
            <person name="Zhang W."/>
        </authorList>
    </citation>
    <scope>NUCLEOTIDE SEQUENCE [LARGE SCALE GENOMIC DNA]</scope>
    <source>
        <strain evidence="3">cv. G240</strain>
        <tissue evidence="2">Leaf</tissue>
    </source>
</reference>
<dbReference type="Proteomes" id="UP000593564">
    <property type="component" value="Unassembled WGS sequence"/>
</dbReference>
<dbReference type="AlphaFoldDB" id="A0A7J7G774"/>
<dbReference type="EMBL" id="JACBKZ010000013">
    <property type="protein sequence ID" value="KAF5936135.1"/>
    <property type="molecule type" value="Genomic_DNA"/>
</dbReference>
<keyword evidence="1" id="KW-0472">Membrane</keyword>
<evidence type="ECO:0000313" key="3">
    <source>
        <dbReference type="Proteomes" id="UP000593564"/>
    </source>
</evidence>
<protein>
    <submittedName>
        <fullName evidence="2">Uncharacterized protein</fullName>
    </submittedName>
</protein>
<keyword evidence="1" id="KW-0812">Transmembrane</keyword>
<sequence>MTTKTVEIENFSKEKRHGKLHIWYLLARTRARSDPLFKFFHVSYLKPLLYYMILVGLHNKVGFLNRRDPDREFPIESDHFSLRQL</sequence>
<name>A0A7J7G774_CAMSI</name>
<keyword evidence="1" id="KW-1133">Transmembrane helix</keyword>
<evidence type="ECO:0000313" key="2">
    <source>
        <dbReference type="EMBL" id="KAF5936135.1"/>
    </source>
</evidence>
<proteinExistence type="predicted"/>
<reference evidence="3" key="1">
    <citation type="journal article" date="2020" name="Nat. Commun.">
        <title>Genome assembly of wild tea tree DASZ reveals pedigree and selection history of tea varieties.</title>
        <authorList>
            <person name="Zhang W."/>
            <person name="Zhang Y."/>
            <person name="Qiu H."/>
            <person name="Guo Y."/>
            <person name="Wan H."/>
            <person name="Zhang X."/>
            <person name="Scossa F."/>
            <person name="Alseekh S."/>
            <person name="Zhang Q."/>
            <person name="Wang P."/>
            <person name="Xu L."/>
            <person name="Schmidt M.H."/>
            <person name="Jia X."/>
            <person name="Li D."/>
            <person name="Zhu A."/>
            <person name="Guo F."/>
            <person name="Chen W."/>
            <person name="Ni D."/>
            <person name="Usadel B."/>
            <person name="Fernie A.R."/>
            <person name="Wen W."/>
        </authorList>
    </citation>
    <scope>NUCLEOTIDE SEQUENCE [LARGE SCALE GENOMIC DNA]</scope>
    <source>
        <strain evidence="3">cv. G240</strain>
    </source>
</reference>
<feature type="transmembrane region" description="Helical" evidence="1">
    <location>
        <begin position="39"/>
        <end position="57"/>
    </location>
</feature>
<accession>A0A7J7G774</accession>
<gene>
    <name evidence="2" type="ORF">HYC85_027264</name>
</gene>
<evidence type="ECO:0000256" key="1">
    <source>
        <dbReference type="SAM" id="Phobius"/>
    </source>
</evidence>
<keyword evidence="3" id="KW-1185">Reference proteome</keyword>
<comment type="caution">
    <text evidence="2">The sequence shown here is derived from an EMBL/GenBank/DDBJ whole genome shotgun (WGS) entry which is preliminary data.</text>
</comment>